<organism evidence="2 3">
    <name type="scientific">Acipenser ruthenus</name>
    <name type="common">Sterlet sturgeon</name>
    <dbReference type="NCBI Taxonomy" id="7906"/>
    <lineage>
        <taxon>Eukaryota</taxon>
        <taxon>Metazoa</taxon>
        <taxon>Chordata</taxon>
        <taxon>Craniata</taxon>
        <taxon>Vertebrata</taxon>
        <taxon>Euteleostomi</taxon>
        <taxon>Actinopterygii</taxon>
        <taxon>Chondrostei</taxon>
        <taxon>Acipenseriformes</taxon>
        <taxon>Acipenseridae</taxon>
        <taxon>Acipenser</taxon>
    </lineage>
</organism>
<gene>
    <name evidence="2" type="ORF">EOD39_3420</name>
</gene>
<comment type="caution">
    <text evidence="2">The sequence shown here is derived from an EMBL/GenBank/DDBJ whole genome shotgun (WGS) entry which is preliminary data.</text>
</comment>
<proteinExistence type="predicted"/>
<protein>
    <submittedName>
        <fullName evidence="2">Centrosomal protein of 290 kDa</fullName>
    </submittedName>
</protein>
<keyword evidence="3" id="KW-1185">Reference proteome</keyword>
<accession>A0A444UN57</accession>
<dbReference type="Proteomes" id="UP000289886">
    <property type="component" value="Unassembled WGS sequence"/>
</dbReference>
<evidence type="ECO:0000313" key="3">
    <source>
        <dbReference type="Proteomes" id="UP000289886"/>
    </source>
</evidence>
<sequence>MGSDSHSQKDDEIQGENLKLSSENMELRFQLEQTCGMGSDSHSQKDDEIQGENLKLSSENMELRFQLEQFGRSGKIVPELEKTIGLMKKVVERVQRVNEELNPPGVVSRKKLAGLERENEKLKVIYEGAL</sequence>
<feature type="region of interest" description="Disordered" evidence="1">
    <location>
        <begin position="35"/>
        <end position="55"/>
    </location>
</feature>
<feature type="region of interest" description="Disordered" evidence="1">
    <location>
        <begin position="1"/>
        <end position="22"/>
    </location>
</feature>
<dbReference type="EMBL" id="SCEB01214200">
    <property type="protein sequence ID" value="RXM36632.1"/>
    <property type="molecule type" value="Genomic_DNA"/>
</dbReference>
<feature type="compositionally biased region" description="Basic and acidic residues" evidence="1">
    <location>
        <begin position="1"/>
        <end position="12"/>
    </location>
</feature>
<evidence type="ECO:0000256" key="1">
    <source>
        <dbReference type="SAM" id="MobiDB-lite"/>
    </source>
</evidence>
<evidence type="ECO:0000313" key="2">
    <source>
        <dbReference type="EMBL" id="RXM36632.1"/>
    </source>
</evidence>
<dbReference type="AlphaFoldDB" id="A0A444UN57"/>
<reference evidence="2 3" key="1">
    <citation type="submission" date="2019-01" db="EMBL/GenBank/DDBJ databases">
        <title>Draft Genome and Complete Hox-Cluster Characterization of the Sterlet Sturgeon (Acipenser ruthenus).</title>
        <authorList>
            <person name="Wei Q."/>
        </authorList>
    </citation>
    <scope>NUCLEOTIDE SEQUENCE [LARGE SCALE GENOMIC DNA]</scope>
    <source>
        <strain evidence="2">WHYD16114868_AA</strain>
        <tissue evidence="2">Blood</tissue>
    </source>
</reference>
<name>A0A444UN57_ACIRT</name>